<comment type="pathway">
    <text evidence="9">Protein modification; lipoprotein biosynthesis (signal peptide cleavage).</text>
</comment>
<dbReference type="AlphaFoldDB" id="A0A0M2UYF9"/>
<feature type="active site" evidence="9">
    <location>
        <position position="134"/>
    </location>
</feature>
<evidence type="ECO:0000313" key="11">
    <source>
        <dbReference type="EMBL" id="KKO19529.1"/>
    </source>
</evidence>
<feature type="transmembrane region" description="Helical" evidence="9">
    <location>
        <begin position="87"/>
        <end position="105"/>
    </location>
</feature>
<keyword evidence="2 9" id="KW-1003">Cell membrane</keyword>
<evidence type="ECO:0000256" key="10">
    <source>
        <dbReference type="RuleBase" id="RU004181"/>
    </source>
</evidence>
<dbReference type="Pfam" id="PF01252">
    <property type="entry name" value="Peptidase_A8"/>
    <property type="match status" value="1"/>
</dbReference>
<dbReference type="InterPro" id="IPR001872">
    <property type="entry name" value="Peptidase_A8"/>
</dbReference>
<comment type="catalytic activity">
    <reaction evidence="9">
        <text>Release of signal peptides from bacterial membrane prolipoproteins. Hydrolyzes -Xaa-Yaa-Zaa-|-(S,diacylglyceryl)Cys-, in which Xaa is hydrophobic (preferably Leu), and Yaa (Ala or Ser) and Zaa (Gly or Ala) have small, neutral side chains.</text>
        <dbReference type="EC" id="3.4.23.36"/>
    </reaction>
</comment>
<keyword evidence="6 9" id="KW-0378">Hydrolase</keyword>
<proteinExistence type="inferred from homology"/>
<evidence type="ECO:0000256" key="5">
    <source>
        <dbReference type="ARBA" id="ARBA00022750"/>
    </source>
</evidence>
<organism evidence="11 12">
    <name type="scientific">Candidatus Brocadia fulgida</name>
    <dbReference type="NCBI Taxonomy" id="380242"/>
    <lineage>
        <taxon>Bacteria</taxon>
        <taxon>Pseudomonadati</taxon>
        <taxon>Planctomycetota</taxon>
        <taxon>Candidatus Brocadiia</taxon>
        <taxon>Candidatus Brocadiales</taxon>
        <taxon>Candidatus Brocadiaceae</taxon>
        <taxon>Candidatus Brocadia</taxon>
    </lineage>
</organism>
<dbReference type="EC" id="3.4.23.36" evidence="9"/>
<dbReference type="GO" id="GO:0004190">
    <property type="term" value="F:aspartic-type endopeptidase activity"/>
    <property type="evidence" value="ECO:0007669"/>
    <property type="project" value="UniProtKB-UniRule"/>
</dbReference>
<dbReference type="UniPathway" id="UPA00665"/>
<dbReference type="Proteomes" id="UP000034954">
    <property type="component" value="Unassembled WGS sequence"/>
</dbReference>
<evidence type="ECO:0000256" key="8">
    <source>
        <dbReference type="ARBA" id="ARBA00023136"/>
    </source>
</evidence>
<keyword evidence="7 9" id="KW-1133">Transmembrane helix</keyword>
<evidence type="ECO:0000256" key="2">
    <source>
        <dbReference type="ARBA" id="ARBA00022475"/>
    </source>
</evidence>
<feature type="transmembrane region" description="Helical" evidence="9">
    <location>
        <begin position="7"/>
        <end position="26"/>
    </location>
</feature>
<comment type="function">
    <text evidence="9">This protein specifically catalyzes the removal of signal peptides from prolipoproteins.</text>
</comment>
<comment type="similarity">
    <text evidence="1 9 10">Belongs to the peptidase A8 family.</text>
</comment>
<keyword evidence="12" id="KW-1185">Reference proteome</keyword>
<evidence type="ECO:0000256" key="3">
    <source>
        <dbReference type="ARBA" id="ARBA00022670"/>
    </source>
</evidence>
<dbReference type="PANTHER" id="PTHR33695">
    <property type="entry name" value="LIPOPROTEIN SIGNAL PEPTIDASE"/>
    <property type="match status" value="1"/>
</dbReference>
<comment type="subcellular location">
    <subcellularLocation>
        <location evidence="9">Cell membrane</location>
        <topology evidence="9">Multi-pass membrane protein</topology>
    </subcellularLocation>
</comment>
<dbReference type="GO" id="GO:0006508">
    <property type="term" value="P:proteolysis"/>
    <property type="evidence" value="ECO:0007669"/>
    <property type="project" value="UniProtKB-KW"/>
</dbReference>
<dbReference type="GO" id="GO:0005886">
    <property type="term" value="C:plasma membrane"/>
    <property type="evidence" value="ECO:0007669"/>
    <property type="project" value="UniProtKB-SubCell"/>
</dbReference>
<dbReference type="PANTHER" id="PTHR33695:SF1">
    <property type="entry name" value="LIPOPROTEIN SIGNAL PEPTIDASE"/>
    <property type="match status" value="1"/>
</dbReference>
<evidence type="ECO:0000256" key="9">
    <source>
        <dbReference type="HAMAP-Rule" id="MF_00161"/>
    </source>
</evidence>
<reference evidence="11 12" key="1">
    <citation type="journal article" date="2013" name="BMC Microbiol.">
        <title>Identification of the type II cytochrome c maturation pathway in anammox bacteria by comparative genomics.</title>
        <authorList>
            <person name="Ferousi C."/>
            <person name="Speth D.R."/>
            <person name="Reimann J."/>
            <person name="Op den Camp H.J."/>
            <person name="Allen J.W."/>
            <person name="Keltjens J.T."/>
            <person name="Jetten M.S."/>
        </authorList>
    </citation>
    <scope>NUCLEOTIDE SEQUENCE [LARGE SCALE GENOMIC DNA]</scope>
    <source>
        <strain evidence="11">RU1</strain>
    </source>
</reference>
<evidence type="ECO:0000256" key="1">
    <source>
        <dbReference type="ARBA" id="ARBA00006139"/>
    </source>
</evidence>
<gene>
    <name evidence="9 11" type="primary">lspA</name>
    <name evidence="11" type="ORF">BROFUL_01756</name>
</gene>
<keyword evidence="11" id="KW-0449">Lipoprotein</keyword>
<dbReference type="EMBL" id="LAQJ01000182">
    <property type="protein sequence ID" value="KKO19529.1"/>
    <property type="molecule type" value="Genomic_DNA"/>
</dbReference>
<accession>A0A0M2UYF9</accession>
<keyword evidence="4 9" id="KW-0812">Transmembrane</keyword>
<name>A0A0M2UYF9_9BACT</name>
<evidence type="ECO:0000256" key="6">
    <source>
        <dbReference type="ARBA" id="ARBA00022801"/>
    </source>
</evidence>
<sequence length="158" mass="17492">MKAITTFVVAAIGGAILDIVSKWIVFSQIDEFDKITLIPGLINLLHSKNEGVVFGMFPGKTNFFIIFSIIAIAVIIYIYLKSDKTPFASNLALGLVLAGAMGNLWDRIRYGYVRDFIDLHLGSKYHWPTFNIADSLICIGIACMVFTSISVSKTRTVH</sequence>
<feature type="transmembrane region" description="Helical" evidence="9">
    <location>
        <begin position="63"/>
        <end position="80"/>
    </location>
</feature>
<comment type="caution">
    <text evidence="11">The sequence shown here is derived from an EMBL/GenBank/DDBJ whole genome shotgun (WGS) entry which is preliminary data.</text>
</comment>
<feature type="transmembrane region" description="Helical" evidence="9">
    <location>
        <begin position="125"/>
        <end position="146"/>
    </location>
</feature>
<protein>
    <recommendedName>
        <fullName evidence="9">Lipoprotein signal peptidase</fullName>
        <ecNumber evidence="9">3.4.23.36</ecNumber>
    </recommendedName>
    <alternativeName>
        <fullName evidence="9">Prolipoprotein signal peptidase</fullName>
    </alternativeName>
    <alternativeName>
        <fullName evidence="9">Signal peptidase II</fullName>
        <shortName evidence="9">SPase II</shortName>
    </alternativeName>
</protein>
<dbReference type="NCBIfam" id="TIGR00077">
    <property type="entry name" value="lspA"/>
    <property type="match status" value="1"/>
</dbReference>
<evidence type="ECO:0000256" key="7">
    <source>
        <dbReference type="ARBA" id="ARBA00022989"/>
    </source>
</evidence>
<keyword evidence="5 9" id="KW-0064">Aspartyl protease</keyword>
<evidence type="ECO:0000256" key="4">
    <source>
        <dbReference type="ARBA" id="ARBA00022692"/>
    </source>
</evidence>
<dbReference type="HAMAP" id="MF_00161">
    <property type="entry name" value="LspA"/>
    <property type="match status" value="1"/>
</dbReference>
<dbReference type="PATRIC" id="fig|380242.3.peg.2177"/>
<keyword evidence="3 9" id="KW-0645">Protease</keyword>
<feature type="active site" evidence="9">
    <location>
        <position position="115"/>
    </location>
</feature>
<evidence type="ECO:0000313" key="12">
    <source>
        <dbReference type="Proteomes" id="UP000034954"/>
    </source>
</evidence>
<keyword evidence="8 9" id="KW-0472">Membrane</keyword>
<dbReference type="PRINTS" id="PR00781">
    <property type="entry name" value="LIPOSIGPTASE"/>
</dbReference>